<feature type="transmembrane region" description="Helical" evidence="1">
    <location>
        <begin position="109"/>
        <end position="130"/>
    </location>
</feature>
<reference evidence="2 3" key="1">
    <citation type="submission" date="2018-03" db="EMBL/GenBank/DDBJ databases">
        <title>Genomic Encyclopedia of Archaeal and Bacterial Type Strains, Phase II (KMG-II): from individual species to whole genera.</title>
        <authorList>
            <person name="Goeker M."/>
        </authorList>
    </citation>
    <scope>NUCLEOTIDE SEQUENCE [LARGE SCALE GENOMIC DNA]</scope>
    <source>
        <strain evidence="2 3">DSM 45348</strain>
    </source>
</reference>
<organism evidence="2 3">
    <name type="scientific">Pseudosporangium ferrugineum</name>
    <dbReference type="NCBI Taxonomy" id="439699"/>
    <lineage>
        <taxon>Bacteria</taxon>
        <taxon>Bacillati</taxon>
        <taxon>Actinomycetota</taxon>
        <taxon>Actinomycetes</taxon>
        <taxon>Micromonosporales</taxon>
        <taxon>Micromonosporaceae</taxon>
        <taxon>Pseudosporangium</taxon>
    </lineage>
</organism>
<feature type="transmembrane region" description="Helical" evidence="1">
    <location>
        <begin position="164"/>
        <end position="189"/>
    </location>
</feature>
<gene>
    <name evidence="2" type="ORF">CLV70_104381</name>
</gene>
<dbReference type="InterPro" id="IPR005325">
    <property type="entry name" value="DUF308_memb"/>
</dbReference>
<sequence length="199" mass="20125">MIGTGNNTAAARPGVAAELRSIAVPWKAVLATGVLGVAFGAAVLLLPDVSLRVMSALAGVWLLMAGIARIISAFLPGSGSIAHHVLSGMVGVVVLVAGLVCLRDLVNRLAVLSLLFAITWILSGLTEVVLGLQRTGAARLGLLCVGLLSCAAGFVFLLMPDVSLAALVILTGLSSLLVGAAEVALAFVLRGTHTAEATR</sequence>
<evidence type="ECO:0000313" key="3">
    <source>
        <dbReference type="Proteomes" id="UP000239209"/>
    </source>
</evidence>
<accession>A0A2T0SBM3</accession>
<dbReference type="GO" id="GO:0005886">
    <property type="term" value="C:plasma membrane"/>
    <property type="evidence" value="ECO:0007669"/>
    <property type="project" value="TreeGrafter"/>
</dbReference>
<keyword evidence="3" id="KW-1185">Reference proteome</keyword>
<keyword evidence="1" id="KW-0812">Transmembrane</keyword>
<feature type="transmembrane region" description="Helical" evidence="1">
    <location>
        <begin position="81"/>
        <end position="102"/>
    </location>
</feature>
<feature type="transmembrane region" description="Helical" evidence="1">
    <location>
        <begin position="136"/>
        <end position="157"/>
    </location>
</feature>
<dbReference type="PANTHER" id="PTHR34989:SF1">
    <property type="entry name" value="PROTEIN HDED"/>
    <property type="match status" value="1"/>
</dbReference>
<dbReference type="AlphaFoldDB" id="A0A2T0SBM3"/>
<proteinExistence type="predicted"/>
<feature type="transmembrane region" description="Helical" evidence="1">
    <location>
        <begin position="28"/>
        <end position="46"/>
    </location>
</feature>
<dbReference type="RefSeq" id="WP_158277754.1">
    <property type="nucleotide sequence ID" value="NZ_PVZG01000004.1"/>
</dbReference>
<keyword evidence="1" id="KW-1133">Transmembrane helix</keyword>
<feature type="transmembrane region" description="Helical" evidence="1">
    <location>
        <begin position="53"/>
        <end position="75"/>
    </location>
</feature>
<evidence type="ECO:0000256" key="1">
    <source>
        <dbReference type="SAM" id="Phobius"/>
    </source>
</evidence>
<dbReference type="EMBL" id="PVZG01000004">
    <property type="protein sequence ID" value="PRY30829.1"/>
    <property type="molecule type" value="Genomic_DNA"/>
</dbReference>
<keyword evidence="1" id="KW-0472">Membrane</keyword>
<dbReference type="OrthoDB" id="3296605at2"/>
<dbReference type="Proteomes" id="UP000239209">
    <property type="component" value="Unassembled WGS sequence"/>
</dbReference>
<dbReference type="InterPro" id="IPR052712">
    <property type="entry name" value="Acid_resist_chaperone_HdeD"/>
</dbReference>
<name>A0A2T0SBM3_9ACTN</name>
<evidence type="ECO:0000313" key="2">
    <source>
        <dbReference type="EMBL" id="PRY30829.1"/>
    </source>
</evidence>
<protein>
    <submittedName>
        <fullName evidence="2">Uncharacterized membrane protein HdeD (DUF308 family)</fullName>
    </submittedName>
</protein>
<dbReference type="Pfam" id="PF03729">
    <property type="entry name" value="DUF308"/>
    <property type="match status" value="2"/>
</dbReference>
<dbReference type="PANTHER" id="PTHR34989">
    <property type="entry name" value="PROTEIN HDED"/>
    <property type="match status" value="1"/>
</dbReference>
<comment type="caution">
    <text evidence="2">The sequence shown here is derived from an EMBL/GenBank/DDBJ whole genome shotgun (WGS) entry which is preliminary data.</text>
</comment>